<feature type="chain" id="PRO_5012751936" description="Lipoprotein" evidence="1">
    <location>
        <begin position="29"/>
        <end position="131"/>
    </location>
</feature>
<protein>
    <recommendedName>
        <fullName evidence="3">Lipoprotein</fullName>
    </recommendedName>
</protein>
<name>A0A1S7LM85_MAGMO</name>
<evidence type="ECO:0000313" key="2">
    <source>
        <dbReference type="EMBL" id="CRH08042.1"/>
    </source>
</evidence>
<organism evidence="2">
    <name type="scientific">Magnetococcus massalia (strain MO-1)</name>
    <dbReference type="NCBI Taxonomy" id="451514"/>
    <lineage>
        <taxon>Bacteria</taxon>
        <taxon>Pseudomonadati</taxon>
        <taxon>Pseudomonadota</taxon>
        <taxon>Magnetococcia</taxon>
        <taxon>Magnetococcales</taxon>
        <taxon>Magnetococcaceae</taxon>
        <taxon>Magnetococcus</taxon>
    </lineage>
</organism>
<evidence type="ECO:0008006" key="3">
    <source>
        <dbReference type="Google" id="ProtNLM"/>
    </source>
</evidence>
<feature type="signal peptide" evidence="1">
    <location>
        <begin position="1"/>
        <end position="28"/>
    </location>
</feature>
<evidence type="ECO:0000256" key="1">
    <source>
        <dbReference type="SAM" id="SignalP"/>
    </source>
</evidence>
<sequence>MLLHRRIAALALTAALTLLASGCSSPHAATNVALSDPSQVLTPSQTVKLLHSFPERPHERIAQLETTGNEAAHSEIYLIENMRAKAREIGADAIIIDDKPSQQVIGTESWVGPTVIRTLKGYAIRWKDDNP</sequence>
<gene>
    <name evidence="2" type="ORF">MAGMO_3914</name>
</gene>
<dbReference type="EMBL" id="LO017727">
    <property type="protein sequence ID" value="CRH08042.1"/>
    <property type="molecule type" value="Genomic_DNA"/>
</dbReference>
<dbReference type="PROSITE" id="PS51257">
    <property type="entry name" value="PROKAR_LIPOPROTEIN"/>
    <property type="match status" value="1"/>
</dbReference>
<accession>A0A1S7LM85</accession>
<dbReference type="AlphaFoldDB" id="A0A1S7LM85"/>
<proteinExistence type="predicted"/>
<reference evidence="2" key="1">
    <citation type="submission" date="2015-04" db="EMBL/GenBank/DDBJ databases">
        <authorList>
            <person name="Syromyatnikov M.Y."/>
            <person name="Popov V.N."/>
        </authorList>
    </citation>
    <scope>NUCLEOTIDE SEQUENCE</scope>
    <source>
        <strain evidence="2">MO-1</strain>
    </source>
</reference>
<keyword evidence="1" id="KW-0732">Signal</keyword>